<dbReference type="GO" id="GO:0009055">
    <property type="term" value="F:electron transfer activity"/>
    <property type="evidence" value="ECO:0007669"/>
    <property type="project" value="TreeGrafter"/>
</dbReference>
<evidence type="ECO:0000256" key="3">
    <source>
        <dbReference type="ARBA" id="ARBA00022723"/>
    </source>
</evidence>
<dbReference type="GO" id="GO:0046872">
    <property type="term" value="F:metal ion binding"/>
    <property type="evidence" value="ECO:0007669"/>
    <property type="project" value="UniProtKB-KW"/>
</dbReference>
<evidence type="ECO:0000256" key="5">
    <source>
        <dbReference type="ARBA" id="ARBA00023014"/>
    </source>
</evidence>
<dbReference type="Pfam" id="PF00111">
    <property type="entry name" value="Fer2"/>
    <property type="match status" value="1"/>
</dbReference>
<keyword evidence="9" id="KW-1185">Reference proteome</keyword>
<comment type="similarity">
    <text evidence="1">Belongs to the adrenodoxin/putidaredoxin family.</text>
</comment>
<dbReference type="InterPro" id="IPR001041">
    <property type="entry name" value="2Fe-2S_ferredoxin-type"/>
</dbReference>
<dbReference type="GO" id="GO:0140647">
    <property type="term" value="P:P450-containing electron transport chain"/>
    <property type="evidence" value="ECO:0007669"/>
    <property type="project" value="InterPro"/>
</dbReference>
<keyword evidence="5" id="KW-0411">Iron-sulfur</keyword>
<dbReference type="GO" id="GO:0005829">
    <property type="term" value="C:cytosol"/>
    <property type="evidence" value="ECO:0007669"/>
    <property type="project" value="TreeGrafter"/>
</dbReference>
<evidence type="ECO:0000313" key="9">
    <source>
        <dbReference type="Proteomes" id="UP000054935"/>
    </source>
</evidence>
<reference evidence="8 9" key="1">
    <citation type="submission" date="2015-09" db="EMBL/GenBank/DDBJ databases">
        <authorList>
            <consortium name="Swine Surveillance"/>
        </authorList>
    </citation>
    <scope>NUCLEOTIDE SEQUENCE [LARGE SCALE GENOMIC DNA]</scope>
    <source>
        <strain evidence="8 9">CECT 7648</strain>
    </source>
</reference>
<keyword evidence="3" id="KW-0479">Metal-binding</keyword>
<name>A0A0P1GZT2_9RHOB</name>
<keyword evidence="4" id="KW-0408">Iron</keyword>
<dbReference type="RefSeq" id="WP_058248537.1">
    <property type="nucleotide sequence ID" value="NZ_CYSE01000006.1"/>
</dbReference>
<accession>A0A0P1GZT2</accession>
<feature type="domain" description="2Fe-2S ferredoxin-type" evidence="7">
    <location>
        <begin position="2"/>
        <end position="106"/>
    </location>
</feature>
<evidence type="ECO:0000259" key="7">
    <source>
        <dbReference type="PROSITE" id="PS51085"/>
    </source>
</evidence>
<dbReference type="PRINTS" id="PR00355">
    <property type="entry name" value="ADRENODOXIN"/>
</dbReference>
<dbReference type="PROSITE" id="PS51085">
    <property type="entry name" value="2FE2S_FER_2"/>
    <property type="match status" value="1"/>
</dbReference>
<dbReference type="STRING" id="441103.TRN7648_03063"/>
<dbReference type="PROSITE" id="PS00814">
    <property type="entry name" value="ADX"/>
    <property type="match status" value="1"/>
</dbReference>
<dbReference type="PANTHER" id="PTHR23426:SF65">
    <property type="entry name" value="FERREDOXIN-2, MITOCHONDRIAL"/>
    <property type="match status" value="1"/>
</dbReference>
<protein>
    <submittedName>
        <fullName evidence="8">Rhodocoxin</fullName>
    </submittedName>
</protein>
<dbReference type="Proteomes" id="UP000054935">
    <property type="component" value="Unassembled WGS sequence"/>
</dbReference>
<proteinExistence type="inferred from homology"/>
<dbReference type="CDD" id="cd00207">
    <property type="entry name" value="fer2"/>
    <property type="match status" value="1"/>
</dbReference>
<dbReference type="InterPro" id="IPR001055">
    <property type="entry name" value="Adrenodoxin-like"/>
</dbReference>
<gene>
    <name evidence="8" type="primary">thcC</name>
    <name evidence="8" type="ORF">TRN7648_03063</name>
</gene>
<dbReference type="InterPro" id="IPR018298">
    <property type="entry name" value="Adrenodoxin_Fe-S_BS"/>
</dbReference>
<evidence type="ECO:0000313" key="8">
    <source>
        <dbReference type="EMBL" id="CUH80627.1"/>
    </source>
</evidence>
<dbReference type="OrthoDB" id="9799640at2"/>
<dbReference type="InterPro" id="IPR012675">
    <property type="entry name" value="Beta-grasp_dom_sf"/>
</dbReference>
<dbReference type="GO" id="GO:0051537">
    <property type="term" value="F:2 iron, 2 sulfur cluster binding"/>
    <property type="evidence" value="ECO:0007669"/>
    <property type="project" value="UniProtKB-KW"/>
</dbReference>
<dbReference type="PANTHER" id="PTHR23426">
    <property type="entry name" value="FERREDOXIN/ADRENODOXIN"/>
    <property type="match status" value="1"/>
</dbReference>
<evidence type="ECO:0000256" key="2">
    <source>
        <dbReference type="ARBA" id="ARBA00022714"/>
    </source>
</evidence>
<organism evidence="8 9">
    <name type="scientific">Tropicibacter naphthalenivorans</name>
    <dbReference type="NCBI Taxonomy" id="441103"/>
    <lineage>
        <taxon>Bacteria</taxon>
        <taxon>Pseudomonadati</taxon>
        <taxon>Pseudomonadota</taxon>
        <taxon>Alphaproteobacteria</taxon>
        <taxon>Rhodobacterales</taxon>
        <taxon>Roseobacteraceae</taxon>
        <taxon>Tropicibacter</taxon>
    </lineage>
</organism>
<dbReference type="EMBL" id="CYSE01000006">
    <property type="protein sequence ID" value="CUH80627.1"/>
    <property type="molecule type" value="Genomic_DNA"/>
</dbReference>
<evidence type="ECO:0000256" key="6">
    <source>
        <dbReference type="ARBA" id="ARBA00034078"/>
    </source>
</evidence>
<evidence type="ECO:0000256" key="4">
    <source>
        <dbReference type="ARBA" id="ARBA00023004"/>
    </source>
</evidence>
<dbReference type="AlphaFoldDB" id="A0A0P1GZT2"/>
<dbReference type="SUPFAM" id="SSF54292">
    <property type="entry name" value="2Fe-2S ferredoxin-like"/>
    <property type="match status" value="1"/>
</dbReference>
<comment type="cofactor">
    <cofactor evidence="6">
        <name>[2Fe-2S] cluster</name>
        <dbReference type="ChEBI" id="CHEBI:190135"/>
    </cofactor>
</comment>
<dbReference type="InterPro" id="IPR036010">
    <property type="entry name" value="2Fe-2S_ferredoxin-like_sf"/>
</dbReference>
<keyword evidence="2" id="KW-0001">2Fe-2S</keyword>
<evidence type="ECO:0000256" key="1">
    <source>
        <dbReference type="ARBA" id="ARBA00010914"/>
    </source>
</evidence>
<sequence>MIDITFIQPDGSQKTVAAKAGHTIMETAQAHGIDGVIAECGGSMACATCHVFLDDIALTAAGPASDSEDDMLEFAATPRADNSRLSCQVTVTDALNGAQITIPETQF</sequence>
<dbReference type="Gene3D" id="3.10.20.30">
    <property type="match status" value="1"/>
</dbReference>